<evidence type="ECO:0000256" key="6">
    <source>
        <dbReference type="PIRSR" id="PIRSR003085-1"/>
    </source>
</evidence>
<evidence type="ECO:0000313" key="7">
    <source>
        <dbReference type="EMBL" id="MCS3903670.1"/>
    </source>
</evidence>
<accession>A0AAE3L1J6</accession>
<comment type="caution">
    <text evidence="7">The sequence shown here is derived from an EMBL/GenBank/DDBJ whole genome shotgun (WGS) entry which is preliminary data.</text>
</comment>
<evidence type="ECO:0000256" key="2">
    <source>
        <dbReference type="ARBA" id="ARBA00022603"/>
    </source>
</evidence>
<dbReference type="AlphaFoldDB" id="A0AAE3L1J6"/>
<keyword evidence="3 7" id="KW-0808">Transferase</keyword>
<keyword evidence="8" id="KW-1185">Reference proteome</keyword>
<dbReference type="EMBL" id="JANUCT010000010">
    <property type="protein sequence ID" value="MCS3903670.1"/>
    <property type="molecule type" value="Genomic_DNA"/>
</dbReference>
<dbReference type="NCBIfam" id="NF008686">
    <property type="entry name" value="PRK11705.1"/>
    <property type="match status" value="1"/>
</dbReference>
<dbReference type="InterPro" id="IPR029063">
    <property type="entry name" value="SAM-dependent_MTases_sf"/>
</dbReference>
<evidence type="ECO:0000256" key="4">
    <source>
        <dbReference type="ARBA" id="ARBA00022691"/>
    </source>
</evidence>
<organism evidence="7 8">
    <name type="scientific">Methylohalomonas lacus</name>
    <dbReference type="NCBI Taxonomy" id="398773"/>
    <lineage>
        <taxon>Bacteria</taxon>
        <taxon>Pseudomonadati</taxon>
        <taxon>Pseudomonadota</taxon>
        <taxon>Gammaproteobacteria</taxon>
        <taxon>Methylohalomonadales</taxon>
        <taxon>Methylohalomonadaceae</taxon>
        <taxon>Methylohalomonas</taxon>
    </lineage>
</organism>
<protein>
    <submittedName>
        <fullName evidence="7">Cyclopropane-fatty-acyl-phospholipid synthase</fullName>
        <ecNumber evidence="7">2.1.1.79</ecNumber>
    </submittedName>
</protein>
<dbReference type="SUPFAM" id="SSF53335">
    <property type="entry name" value="S-adenosyl-L-methionine-dependent methyltransferases"/>
    <property type="match status" value="1"/>
</dbReference>
<feature type="active site" evidence="6">
    <location>
        <position position="361"/>
    </location>
</feature>
<name>A0AAE3L1J6_9GAMM</name>
<dbReference type="CDD" id="cd02440">
    <property type="entry name" value="AdoMet_MTases"/>
    <property type="match status" value="1"/>
</dbReference>
<evidence type="ECO:0000256" key="1">
    <source>
        <dbReference type="ARBA" id="ARBA00010815"/>
    </source>
</evidence>
<dbReference type="Gene3D" id="3.40.50.150">
    <property type="entry name" value="Vaccinia Virus protein VP39"/>
    <property type="match status" value="1"/>
</dbReference>
<dbReference type="RefSeq" id="WP_259055598.1">
    <property type="nucleotide sequence ID" value="NZ_JANUCT010000010.1"/>
</dbReference>
<dbReference type="Pfam" id="PF02353">
    <property type="entry name" value="CMAS"/>
    <property type="match status" value="1"/>
</dbReference>
<dbReference type="GO" id="GO:0008610">
    <property type="term" value="P:lipid biosynthetic process"/>
    <property type="evidence" value="ECO:0007669"/>
    <property type="project" value="InterPro"/>
</dbReference>
<dbReference type="PANTHER" id="PTHR43667:SF1">
    <property type="entry name" value="CYCLOPROPANE-FATTY-ACYL-PHOSPHOLIPID SYNTHASE"/>
    <property type="match status" value="1"/>
</dbReference>
<gene>
    <name evidence="7" type="ORF">J2T55_001699</name>
</gene>
<dbReference type="PANTHER" id="PTHR43667">
    <property type="entry name" value="CYCLOPROPANE-FATTY-ACYL-PHOSPHOLIPID SYNTHASE"/>
    <property type="match status" value="1"/>
</dbReference>
<dbReference type="GO" id="GO:0032259">
    <property type="term" value="P:methylation"/>
    <property type="evidence" value="ECO:0007669"/>
    <property type="project" value="UniProtKB-KW"/>
</dbReference>
<evidence type="ECO:0000256" key="3">
    <source>
        <dbReference type="ARBA" id="ARBA00022679"/>
    </source>
</evidence>
<sequence length="391" mass="45338">MSESTSKLETARDASRTTVGAGLWTRPVQALARKAGITINGDQPGDIQVYDRRFFRRSLLGGSLAFGEAYMDGWWDAERLDECLYRLLSINADNHYPTLSAMMVKLRALLFNLQAASRAFQVGEAHYDIGNDFFRAMLDQRMVYTCGYWPYAHTLDEAQEHKLELVCRKLDLKPGQRVLDIGCGWGSFARYAAEHYDVHVTGLTISKEQAELARAECRGLPVEIRLQDYRDCNDTFDHIVSLGMFEHVGYKNYGEYMDVARRCLSDDGLFLLHTIGKYTPTLKTDPWIARYIFPNGQIPALRFITRAIERRFVLEDLHNFGPDYDRTLMAWYRNFHAAWPQFSEQYGERFYRMWKYYLSSCAAAFRTRELQLWQFVLSKHGVASGYRRPAY</sequence>
<reference evidence="7" key="1">
    <citation type="submission" date="2022-08" db="EMBL/GenBank/DDBJ databases">
        <title>Genomic Encyclopedia of Type Strains, Phase III (KMG-III): the genomes of soil and plant-associated and newly described type strains.</title>
        <authorList>
            <person name="Whitman W."/>
        </authorList>
    </citation>
    <scope>NUCLEOTIDE SEQUENCE</scope>
    <source>
        <strain evidence="7">HMT 1</strain>
    </source>
</reference>
<dbReference type="Proteomes" id="UP001204445">
    <property type="component" value="Unassembled WGS sequence"/>
</dbReference>
<dbReference type="InterPro" id="IPR003333">
    <property type="entry name" value="CMAS"/>
</dbReference>
<dbReference type="GO" id="GO:0008825">
    <property type="term" value="F:cyclopropane-fatty-acyl-phospholipid synthase activity"/>
    <property type="evidence" value="ECO:0007669"/>
    <property type="project" value="UniProtKB-EC"/>
</dbReference>
<keyword evidence="2 7" id="KW-0489">Methyltransferase</keyword>
<dbReference type="EC" id="2.1.1.79" evidence="7"/>
<evidence type="ECO:0000313" key="8">
    <source>
        <dbReference type="Proteomes" id="UP001204445"/>
    </source>
</evidence>
<proteinExistence type="inferred from homology"/>
<comment type="similarity">
    <text evidence="1">Belongs to the CFA/CMAS family.</text>
</comment>
<evidence type="ECO:0000256" key="5">
    <source>
        <dbReference type="ARBA" id="ARBA00023098"/>
    </source>
</evidence>
<keyword evidence="4" id="KW-0949">S-adenosyl-L-methionine</keyword>
<dbReference type="PIRSF" id="PIRSF003085">
    <property type="entry name" value="CMAS"/>
    <property type="match status" value="1"/>
</dbReference>
<dbReference type="InterPro" id="IPR050723">
    <property type="entry name" value="CFA/CMAS"/>
</dbReference>
<keyword evidence="5" id="KW-0443">Lipid metabolism</keyword>